<dbReference type="InterPro" id="IPR002563">
    <property type="entry name" value="Flavin_Rdtase-like_dom"/>
</dbReference>
<evidence type="ECO:0000256" key="3">
    <source>
        <dbReference type="SAM" id="MobiDB-lite"/>
    </source>
</evidence>
<dbReference type="GeneID" id="85007807"/>
<dbReference type="eggNOG" id="COG1773">
    <property type="taxonomic scope" value="Bacteria"/>
</dbReference>
<dbReference type="AlphaFoldDB" id="D0WH34"/>
<feature type="region of interest" description="Disordered" evidence="3">
    <location>
        <begin position="155"/>
        <end position="193"/>
    </location>
</feature>
<dbReference type="RefSeq" id="WP_006362554.1">
    <property type="nucleotide sequence ID" value="NZ_GG700630.1"/>
</dbReference>
<dbReference type="Gene3D" id="2.30.110.10">
    <property type="entry name" value="Electron Transport, Fmn-binding Protein, Chain A"/>
    <property type="match status" value="1"/>
</dbReference>
<dbReference type="Gene3D" id="2.20.28.10">
    <property type="match status" value="1"/>
</dbReference>
<sequence>MLDSKSFRAMSCGVYVIAAQDEDTKAGCIVNTLTQVTSKPARVIVAINKDNFTTGVVLSSGRFEASVLAESAPMELIGRFGFRSSADTDKFSDTEIRIDEAGVPYVAEHVVSHMGVRVLSSEDVGSHMLIVGEVEEADVLSTEEPMTYAYYHQVKGGKTPPKASSYEAPDIADDANGSDASQPSDAGVGSGSTPRYGWQCQVCGYIVEIDELPDDFVCPICGVGKENFVRVEL</sequence>
<proteinExistence type="predicted"/>
<dbReference type="CDD" id="cd00729">
    <property type="entry name" value="rubredoxin_SM"/>
    <property type="match status" value="1"/>
</dbReference>
<keyword evidence="2" id="KW-0560">Oxidoreductase</keyword>
<dbReference type="GO" id="GO:0005506">
    <property type="term" value="F:iron ion binding"/>
    <property type="evidence" value="ECO:0007669"/>
    <property type="project" value="InterPro"/>
</dbReference>
<comment type="cofactor">
    <cofactor evidence="1">
        <name>Fe(3+)</name>
        <dbReference type="ChEBI" id="CHEBI:29034"/>
    </cofactor>
</comment>
<gene>
    <name evidence="5" type="ORF">HMPREF0762_01299</name>
</gene>
<dbReference type="InterPro" id="IPR048574">
    <property type="entry name" value="RUBY_RBDX"/>
</dbReference>
<dbReference type="OrthoDB" id="3176898at2"/>
<dbReference type="SMART" id="SM00903">
    <property type="entry name" value="Flavin_Reduct"/>
    <property type="match status" value="1"/>
</dbReference>
<accession>D0WH34</accession>
<dbReference type="GO" id="GO:0010181">
    <property type="term" value="F:FMN binding"/>
    <property type="evidence" value="ECO:0007669"/>
    <property type="project" value="InterPro"/>
</dbReference>
<dbReference type="Pfam" id="PF21349">
    <property type="entry name" value="RUBY_RBDX"/>
    <property type="match status" value="1"/>
</dbReference>
<dbReference type="eggNOG" id="COG1853">
    <property type="taxonomic scope" value="Bacteria"/>
</dbReference>
<dbReference type="Pfam" id="PF01613">
    <property type="entry name" value="Flavin_Reduct"/>
    <property type="match status" value="1"/>
</dbReference>
<dbReference type="PROSITE" id="PS50903">
    <property type="entry name" value="RUBREDOXIN_LIKE"/>
    <property type="match status" value="1"/>
</dbReference>
<dbReference type="InterPro" id="IPR050268">
    <property type="entry name" value="NADH-dep_flavin_reductase"/>
</dbReference>
<evidence type="ECO:0000259" key="4">
    <source>
        <dbReference type="PROSITE" id="PS50903"/>
    </source>
</evidence>
<dbReference type="InterPro" id="IPR024934">
    <property type="entry name" value="Rubredoxin-like_dom"/>
</dbReference>
<dbReference type="InterPro" id="IPR012349">
    <property type="entry name" value="Split_barrel_FMN-bd"/>
</dbReference>
<dbReference type="GO" id="GO:0042602">
    <property type="term" value="F:riboflavin reductase (NADPH) activity"/>
    <property type="evidence" value="ECO:0007669"/>
    <property type="project" value="TreeGrafter"/>
</dbReference>
<evidence type="ECO:0000313" key="6">
    <source>
        <dbReference type="Proteomes" id="UP000006001"/>
    </source>
</evidence>
<feature type="domain" description="Rubredoxin-like" evidence="4">
    <location>
        <begin position="195"/>
        <end position="231"/>
    </location>
</feature>
<dbReference type="STRING" id="649764.HMPREF0762_01299"/>
<evidence type="ECO:0000256" key="2">
    <source>
        <dbReference type="ARBA" id="ARBA00023002"/>
    </source>
</evidence>
<dbReference type="PANTHER" id="PTHR30466">
    <property type="entry name" value="FLAVIN REDUCTASE"/>
    <property type="match status" value="1"/>
</dbReference>
<dbReference type="PANTHER" id="PTHR30466:SF1">
    <property type="entry name" value="FMN REDUCTASE (NADH) RUTF"/>
    <property type="match status" value="1"/>
</dbReference>
<dbReference type="Proteomes" id="UP000006001">
    <property type="component" value="Unassembled WGS sequence"/>
</dbReference>
<keyword evidence="6" id="KW-1185">Reference proteome</keyword>
<reference evidence="5" key="1">
    <citation type="submission" date="2009-10" db="EMBL/GenBank/DDBJ databases">
        <authorList>
            <person name="Weinstock G."/>
            <person name="Sodergren E."/>
            <person name="Clifton S."/>
            <person name="Fulton L."/>
            <person name="Fulton B."/>
            <person name="Courtney L."/>
            <person name="Fronick C."/>
            <person name="Harrison M."/>
            <person name="Strong C."/>
            <person name="Farmer C."/>
            <person name="Delahaunty K."/>
            <person name="Markovic C."/>
            <person name="Hall O."/>
            <person name="Minx P."/>
            <person name="Tomlinson C."/>
            <person name="Mitreva M."/>
            <person name="Nelson J."/>
            <person name="Hou S."/>
            <person name="Wollam A."/>
            <person name="Pepin K.H."/>
            <person name="Johnson M."/>
            <person name="Bhonagiri V."/>
            <person name="Nash W.E."/>
            <person name="Warren W."/>
            <person name="Chinwalla A."/>
            <person name="Mardis E.R."/>
            <person name="Wilson R.K."/>
        </authorList>
    </citation>
    <scope>NUCLEOTIDE SEQUENCE [LARGE SCALE GENOMIC DNA]</scope>
    <source>
        <strain evidence="5">ATCC 700122</strain>
    </source>
</reference>
<comment type="caution">
    <text evidence="5">The sequence shown here is derived from an EMBL/GenBank/DDBJ whole genome shotgun (WGS) entry which is preliminary data.</text>
</comment>
<dbReference type="SUPFAM" id="SSF57802">
    <property type="entry name" value="Rubredoxin-like"/>
    <property type="match status" value="1"/>
</dbReference>
<evidence type="ECO:0000256" key="1">
    <source>
        <dbReference type="ARBA" id="ARBA00001965"/>
    </source>
</evidence>
<dbReference type="EMBL" id="ACUX02000007">
    <property type="protein sequence ID" value="EEZ61221.1"/>
    <property type="molecule type" value="Genomic_DNA"/>
</dbReference>
<name>D0WH34_SLAES</name>
<dbReference type="SUPFAM" id="SSF50475">
    <property type="entry name" value="FMN-binding split barrel"/>
    <property type="match status" value="1"/>
</dbReference>
<organism evidence="5 6">
    <name type="scientific">Slackia exigua (strain ATCC 700122 / DSM 15923 / CIP 105133 / JCM 11022 / KCTC 5966 / S-7)</name>
    <dbReference type="NCBI Taxonomy" id="649764"/>
    <lineage>
        <taxon>Bacteria</taxon>
        <taxon>Bacillati</taxon>
        <taxon>Actinomycetota</taxon>
        <taxon>Coriobacteriia</taxon>
        <taxon>Eggerthellales</taxon>
        <taxon>Eggerthellaceae</taxon>
        <taxon>Slackia</taxon>
    </lineage>
</organism>
<evidence type="ECO:0000313" key="5">
    <source>
        <dbReference type="EMBL" id="EEZ61221.1"/>
    </source>
</evidence>
<dbReference type="HOGENOM" id="CLU_059021_4_1_11"/>
<protein>
    <submittedName>
        <fullName evidence="5">Rubredoxin</fullName>
    </submittedName>
</protein>